<protein>
    <recommendedName>
        <fullName evidence="6">Bulb-type lectin domain-containing protein</fullName>
    </recommendedName>
</protein>
<feature type="domain" description="Bulb-type lectin" evidence="6">
    <location>
        <begin position="36"/>
        <end position="144"/>
    </location>
</feature>
<dbReference type="InterPro" id="IPR025558">
    <property type="entry name" value="DUF4283"/>
</dbReference>
<proteinExistence type="predicted"/>
<organism evidence="7 8">
    <name type="scientific">Rubroshorea leprosula</name>
    <dbReference type="NCBI Taxonomy" id="152421"/>
    <lineage>
        <taxon>Eukaryota</taxon>
        <taxon>Viridiplantae</taxon>
        <taxon>Streptophyta</taxon>
        <taxon>Embryophyta</taxon>
        <taxon>Tracheophyta</taxon>
        <taxon>Spermatophyta</taxon>
        <taxon>Magnoliopsida</taxon>
        <taxon>eudicotyledons</taxon>
        <taxon>Gunneridae</taxon>
        <taxon>Pentapetalae</taxon>
        <taxon>rosids</taxon>
        <taxon>malvids</taxon>
        <taxon>Malvales</taxon>
        <taxon>Dipterocarpaceae</taxon>
        <taxon>Rubroshorea</taxon>
    </lineage>
</organism>
<keyword evidence="8" id="KW-1185">Reference proteome</keyword>
<reference evidence="7 8" key="1">
    <citation type="journal article" date="2021" name="Commun. Biol.">
        <title>The genome of Shorea leprosula (Dipterocarpaceae) highlights the ecological relevance of drought in aseasonal tropical rainforests.</title>
        <authorList>
            <person name="Ng K.K.S."/>
            <person name="Kobayashi M.J."/>
            <person name="Fawcett J.A."/>
            <person name="Hatakeyama M."/>
            <person name="Paape T."/>
            <person name="Ng C.H."/>
            <person name="Ang C.C."/>
            <person name="Tnah L.H."/>
            <person name="Lee C.T."/>
            <person name="Nishiyama T."/>
            <person name="Sese J."/>
            <person name="O'Brien M.J."/>
            <person name="Copetti D."/>
            <person name="Mohd Noor M.I."/>
            <person name="Ong R.C."/>
            <person name="Putra M."/>
            <person name="Sireger I.Z."/>
            <person name="Indrioko S."/>
            <person name="Kosugi Y."/>
            <person name="Izuno A."/>
            <person name="Isagi Y."/>
            <person name="Lee S.L."/>
            <person name="Shimizu K.K."/>
        </authorList>
    </citation>
    <scope>NUCLEOTIDE SEQUENCE [LARGE SCALE GENOMIC DNA]</scope>
    <source>
        <strain evidence="7">214</strain>
    </source>
</reference>
<dbReference type="SMART" id="SM00108">
    <property type="entry name" value="B_lectin"/>
    <property type="match status" value="1"/>
</dbReference>
<comment type="caution">
    <text evidence="7">The sequence shown here is derived from an EMBL/GenBank/DDBJ whole genome shotgun (WGS) entry which is preliminary data.</text>
</comment>
<dbReference type="InterPro" id="IPR001480">
    <property type="entry name" value="Bulb-type_lectin_dom"/>
</dbReference>
<keyword evidence="2" id="KW-1015">Disulfide bond</keyword>
<sequence length="688" mass="75647">MMSSLAIVWNPLLILLTSFFLLAAAQEGSRNVNVGDVLHADDRTLTWKSPSDDFELGFHRAPDQQDRFLLAIWFANIPEKTIVWSANGENPVEIESRVELTSNGLVLIAPSGMEFWWSNICNVEVKLERFPVSSMAAWDTPPVPSWVLLDHQSSMPEVALSTRPLEQGGIDLVDLKHGETQAQNHRMVIAITKKLVRKMSNGFRKRAKDEIMAWHCIMGHLLLQMNFVGKAIYKLKFQFNTRSGVMAAVSALPPNPPPSIEESDSLERSTKRVKDDIPHSPLPISNVDSIAPEVAPPTQKNFKDTLIDGCSEHTPPVVTLDELMAVGCKVSTQTPMVADDVSGTPKKPIPKAFILKEIWQKFCVPWKNSLIIKLLGKRINYHMLCARLSSEWRTKGEFEVIDIGNGYYVSKFSSSEDCSRILIGGPYKFFDHYLAPPNGAATIQANPTTKSSEKNRDVPDLGDNFMAYGSWMVAKRKPRKVAKKQELSVNGASSTPNGSRRDNDGKVFQSSNKSKPVNRELGVASNRFAIIAEVEESSGVIPNLKEADSGRKKDKTKKVLGPVVKPSKPSRSKSLDSALIRKSISDKPKQLLCVAASPPISLPYPIESCSRQSSRGLNGSMNLSKMDAVPSLPPSEAEHVLGNLGVQQLGVLQAPSLEEPISVMALNHGANPSMILALNPTLQNPLSS</sequence>
<dbReference type="Pfam" id="PF14111">
    <property type="entry name" value="DUF4283"/>
    <property type="match status" value="1"/>
</dbReference>
<feature type="signal peptide" evidence="5">
    <location>
        <begin position="1"/>
        <end position="25"/>
    </location>
</feature>
<evidence type="ECO:0000256" key="1">
    <source>
        <dbReference type="ARBA" id="ARBA00022729"/>
    </source>
</evidence>
<evidence type="ECO:0000313" key="8">
    <source>
        <dbReference type="Proteomes" id="UP001054252"/>
    </source>
</evidence>
<feature type="region of interest" description="Disordered" evidence="4">
    <location>
        <begin position="442"/>
        <end position="461"/>
    </location>
</feature>
<keyword evidence="1 5" id="KW-0732">Signal</keyword>
<name>A0AAV5M022_9ROSI</name>
<dbReference type="InterPro" id="IPR036426">
    <property type="entry name" value="Bulb-type_lectin_dom_sf"/>
</dbReference>
<dbReference type="Proteomes" id="UP001054252">
    <property type="component" value="Unassembled WGS sequence"/>
</dbReference>
<feature type="region of interest" description="Disordered" evidence="4">
    <location>
        <begin position="482"/>
        <end position="514"/>
    </location>
</feature>
<feature type="region of interest" description="Disordered" evidence="4">
    <location>
        <begin position="544"/>
        <end position="576"/>
    </location>
</feature>
<dbReference type="AlphaFoldDB" id="A0AAV5M022"/>
<evidence type="ECO:0000313" key="7">
    <source>
        <dbReference type="EMBL" id="GKV42659.1"/>
    </source>
</evidence>
<dbReference type="SUPFAM" id="SSF51110">
    <property type="entry name" value="alpha-D-mannose-specific plant lectins"/>
    <property type="match status" value="1"/>
</dbReference>
<evidence type="ECO:0000256" key="3">
    <source>
        <dbReference type="ARBA" id="ARBA00023180"/>
    </source>
</evidence>
<dbReference type="EMBL" id="BPVZ01000160">
    <property type="protein sequence ID" value="GKV42659.1"/>
    <property type="molecule type" value="Genomic_DNA"/>
</dbReference>
<accession>A0AAV5M022</accession>
<gene>
    <name evidence="7" type="ORF">SLEP1_g50035</name>
</gene>
<evidence type="ECO:0000256" key="5">
    <source>
        <dbReference type="SAM" id="SignalP"/>
    </source>
</evidence>
<keyword evidence="3" id="KW-0325">Glycoprotein</keyword>
<feature type="compositionally biased region" description="Polar residues" evidence="4">
    <location>
        <begin position="487"/>
        <end position="498"/>
    </location>
</feature>
<evidence type="ECO:0000259" key="6">
    <source>
        <dbReference type="SMART" id="SM00108"/>
    </source>
</evidence>
<feature type="chain" id="PRO_5043641212" description="Bulb-type lectin domain-containing protein" evidence="5">
    <location>
        <begin position="26"/>
        <end position="688"/>
    </location>
</feature>
<evidence type="ECO:0000256" key="2">
    <source>
        <dbReference type="ARBA" id="ARBA00023157"/>
    </source>
</evidence>
<evidence type="ECO:0000256" key="4">
    <source>
        <dbReference type="SAM" id="MobiDB-lite"/>
    </source>
</evidence>